<dbReference type="Gene3D" id="3.40.50.720">
    <property type="entry name" value="NAD(P)-binding Rossmann-like Domain"/>
    <property type="match status" value="1"/>
</dbReference>
<feature type="domain" description="DUF6791" evidence="1">
    <location>
        <begin position="10"/>
        <end position="158"/>
    </location>
</feature>
<name>A0A2M8J396_9RHOB</name>
<organism evidence="2 3">
    <name type="scientific">Pseudooceanicola lipolyticus</name>
    <dbReference type="NCBI Taxonomy" id="2029104"/>
    <lineage>
        <taxon>Bacteria</taxon>
        <taxon>Pseudomonadati</taxon>
        <taxon>Pseudomonadota</taxon>
        <taxon>Alphaproteobacteria</taxon>
        <taxon>Rhodobacterales</taxon>
        <taxon>Paracoccaceae</taxon>
        <taxon>Pseudooceanicola</taxon>
    </lineage>
</organism>
<comment type="caution">
    <text evidence="2">The sequence shown here is derived from an EMBL/GenBank/DDBJ whole genome shotgun (WGS) entry which is preliminary data.</text>
</comment>
<dbReference type="CDD" id="cd01483">
    <property type="entry name" value="E1_enzyme_family"/>
    <property type="match status" value="1"/>
</dbReference>
<proteinExistence type="predicted"/>
<evidence type="ECO:0000313" key="3">
    <source>
        <dbReference type="Proteomes" id="UP000231553"/>
    </source>
</evidence>
<dbReference type="Pfam" id="PF20590">
    <property type="entry name" value="DUF6791"/>
    <property type="match status" value="1"/>
</dbReference>
<evidence type="ECO:0000259" key="1">
    <source>
        <dbReference type="Pfam" id="PF20590"/>
    </source>
</evidence>
<dbReference type="NCBIfam" id="NF004804">
    <property type="entry name" value="PRK06153.1-3"/>
    <property type="match status" value="1"/>
</dbReference>
<gene>
    <name evidence="2" type="ORF">CVM52_07735</name>
</gene>
<dbReference type="NCBIfam" id="NF004805">
    <property type="entry name" value="PRK06153.1-4"/>
    <property type="match status" value="1"/>
</dbReference>
<dbReference type="RefSeq" id="WP_100161933.1">
    <property type="nucleotide sequence ID" value="NZ_PGTB01000018.1"/>
</dbReference>
<dbReference type="OrthoDB" id="8773615at2"/>
<evidence type="ECO:0000313" key="2">
    <source>
        <dbReference type="EMBL" id="PJE37252.1"/>
    </source>
</evidence>
<reference evidence="2" key="1">
    <citation type="journal article" date="2018" name="Int. J. Syst. Evol. Microbiol.">
        <title>Pseudooceanicola lipolyticus sp. nov., a marine alphaproteobacterium, reclassification of Oceanicola flagellatus as Pseudooceanicola flagellatus comb. nov. and emended description of the genus Pseudooceanicola.</title>
        <authorList>
            <person name="Huang M.-M."/>
            <person name="Guo L.-L."/>
            <person name="Wu Y.-H."/>
            <person name="Lai Q.-L."/>
            <person name="Shao Z.-Z."/>
            <person name="Wang C.-S."/>
            <person name="Wu M."/>
            <person name="Xu X.-W."/>
        </authorList>
    </citation>
    <scope>NUCLEOTIDE SEQUENCE [LARGE SCALE GENOMIC DNA]</scope>
    <source>
        <strain evidence="2">157</strain>
    </source>
</reference>
<dbReference type="InterPro" id="IPR046741">
    <property type="entry name" value="DUF6791"/>
</dbReference>
<accession>A0A2M8J396</accession>
<dbReference type="EMBL" id="PGTB01000018">
    <property type="protein sequence ID" value="PJE37252.1"/>
    <property type="molecule type" value="Genomic_DNA"/>
</dbReference>
<dbReference type="SUPFAM" id="SSF51735">
    <property type="entry name" value="NAD(P)-binding Rossmann-fold domains"/>
    <property type="match status" value="1"/>
</dbReference>
<dbReference type="NCBIfam" id="NF004802">
    <property type="entry name" value="PRK06153.1-1"/>
    <property type="match status" value="1"/>
</dbReference>
<dbReference type="InterPro" id="IPR036291">
    <property type="entry name" value="NAD(P)-bd_dom_sf"/>
</dbReference>
<protein>
    <recommendedName>
        <fullName evidence="1">DUF6791 domain-containing protein</fullName>
    </recommendedName>
</protein>
<keyword evidence="3" id="KW-1185">Reference proteome</keyword>
<dbReference type="AlphaFoldDB" id="A0A2M8J396"/>
<dbReference type="Proteomes" id="UP000231553">
    <property type="component" value="Unassembled WGS sequence"/>
</dbReference>
<sequence length="390" mass="42276">MSPAPFARSADLKQLREDGYLVQIKGNLLVLREVPYLNAKQELKRGTLVSTLNLAGDQTRPPETHVIHWIGEYPCGVDGRPIEALRHQDNASNLGHGLVARHGFSNKPEGGYRDYHHKMTTYIAVISGPATTVSPGVTARGNAVPEEEEASVFNYVDTATGRAGLGALAEKLAQDTVAIIGLGGTGGYVFDLVAKTPVVEIRLFDADEFVSHNAFRAPGAASLEELRELPLKVDYWAKNYSRMRKGIVPYSVAIDTTNAHLLDGVTFGFICIDDGPSKKAVIQKLEAIGASFIDVGMGLQIDDGSLGGILRMTASTPAKRQHIHAGRIDFSDDKGADLYATNIQVADLNALNAVLAVIKWKKLRGFYRDLEGEHHCTYTTDGNLLLNGDQ</sequence>